<evidence type="ECO:0000313" key="4">
    <source>
        <dbReference type="EMBL" id="HIQ90756.1"/>
    </source>
</evidence>
<evidence type="ECO:0000256" key="2">
    <source>
        <dbReference type="ARBA" id="ARBA00022801"/>
    </source>
</evidence>
<name>A0A9D0ZQS7_9FIRM</name>
<dbReference type="SUPFAM" id="SSF88713">
    <property type="entry name" value="Glycoside hydrolase/deacetylase"/>
    <property type="match status" value="1"/>
</dbReference>
<dbReference type="GO" id="GO:0005975">
    <property type="term" value="P:carbohydrate metabolic process"/>
    <property type="evidence" value="ECO:0007669"/>
    <property type="project" value="InterPro"/>
</dbReference>
<dbReference type="InterPro" id="IPR002509">
    <property type="entry name" value="NODB_dom"/>
</dbReference>
<dbReference type="PANTHER" id="PTHR10587">
    <property type="entry name" value="GLYCOSYL TRANSFERASE-RELATED"/>
    <property type="match status" value="1"/>
</dbReference>
<evidence type="ECO:0000259" key="3">
    <source>
        <dbReference type="PROSITE" id="PS51677"/>
    </source>
</evidence>
<organism evidence="4 5">
    <name type="scientific">Candidatus Coprosoma intestinipullorum</name>
    <dbReference type="NCBI Taxonomy" id="2840752"/>
    <lineage>
        <taxon>Bacteria</taxon>
        <taxon>Bacillati</taxon>
        <taxon>Bacillota</taxon>
        <taxon>Bacillota incertae sedis</taxon>
        <taxon>Candidatus Coprosoma</taxon>
    </lineage>
</organism>
<reference evidence="4" key="2">
    <citation type="journal article" date="2021" name="PeerJ">
        <title>Extensive microbial diversity within the chicken gut microbiome revealed by metagenomics and culture.</title>
        <authorList>
            <person name="Gilroy R."/>
            <person name="Ravi A."/>
            <person name="Getino M."/>
            <person name="Pursley I."/>
            <person name="Horton D.L."/>
            <person name="Alikhan N.F."/>
            <person name="Baker D."/>
            <person name="Gharbi K."/>
            <person name="Hall N."/>
            <person name="Watson M."/>
            <person name="Adriaenssens E.M."/>
            <person name="Foster-Nyarko E."/>
            <person name="Jarju S."/>
            <person name="Secka A."/>
            <person name="Antonio M."/>
            <person name="Oren A."/>
            <person name="Chaudhuri R.R."/>
            <person name="La Ragione R."/>
            <person name="Hildebrand F."/>
            <person name="Pallen M.J."/>
        </authorList>
    </citation>
    <scope>NUCLEOTIDE SEQUENCE</scope>
    <source>
        <strain evidence="4">CHK147-3167</strain>
    </source>
</reference>
<keyword evidence="2" id="KW-0378">Hydrolase</keyword>
<protein>
    <submittedName>
        <fullName evidence="4">Polysaccharide deacetylase family protein</fullName>
    </submittedName>
</protein>
<dbReference type="PROSITE" id="PS51257">
    <property type="entry name" value="PROKAR_LIPOPROTEIN"/>
    <property type="match status" value="1"/>
</dbReference>
<evidence type="ECO:0000256" key="1">
    <source>
        <dbReference type="ARBA" id="ARBA00022723"/>
    </source>
</evidence>
<keyword evidence="1" id="KW-0479">Metal-binding</keyword>
<dbReference type="Proteomes" id="UP000886786">
    <property type="component" value="Unassembled WGS sequence"/>
</dbReference>
<dbReference type="Gene3D" id="3.20.20.370">
    <property type="entry name" value="Glycoside hydrolase/deacetylase"/>
    <property type="match status" value="1"/>
</dbReference>
<dbReference type="GO" id="GO:0016020">
    <property type="term" value="C:membrane"/>
    <property type="evidence" value="ECO:0007669"/>
    <property type="project" value="TreeGrafter"/>
</dbReference>
<dbReference type="AlphaFoldDB" id="A0A9D0ZQS7"/>
<dbReference type="CDD" id="cd10954">
    <property type="entry name" value="CE4_CtAXE_like"/>
    <property type="match status" value="1"/>
</dbReference>
<reference evidence="4" key="1">
    <citation type="submission" date="2020-10" db="EMBL/GenBank/DDBJ databases">
        <authorList>
            <person name="Gilroy R."/>
        </authorList>
    </citation>
    <scope>NUCLEOTIDE SEQUENCE</scope>
    <source>
        <strain evidence="4">CHK147-3167</strain>
    </source>
</reference>
<dbReference type="InterPro" id="IPR011330">
    <property type="entry name" value="Glyco_hydro/deAcase_b/a-brl"/>
</dbReference>
<gene>
    <name evidence="4" type="ORF">IAB27_03940</name>
</gene>
<comment type="caution">
    <text evidence="4">The sequence shown here is derived from an EMBL/GenBank/DDBJ whole genome shotgun (WGS) entry which is preliminary data.</text>
</comment>
<dbReference type="PROSITE" id="PS51677">
    <property type="entry name" value="NODB"/>
    <property type="match status" value="1"/>
</dbReference>
<dbReference type="PANTHER" id="PTHR10587:SF133">
    <property type="entry name" value="CHITIN DEACETYLASE 1-RELATED"/>
    <property type="match status" value="1"/>
</dbReference>
<dbReference type="Pfam" id="PF01522">
    <property type="entry name" value="Polysacc_deac_1"/>
    <property type="match status" value="1"/>
</dbReference>
<feature type="domain" description="NodB homology" evidence="3">
    <location>
        <begin position="218"/>
        <end position="391"/>
    </location>
</feature>
<evidence type="ECO:0000313" key="5">
    <source>
        <dbReference type="Proteomes" id="UP000886786"/>
    </source>
</evidence>
<dbReference type="InterPro" id="IPR050248">
    <property type="entry name" value="Polysacc_deacetylase_ArnD"/>
</dbReference>
<accession>A0A9D0ZQS7</accession>
<dbReference type="EMBL" id="DVFV01000070">
    <property type="protein sequence ID" value="HIQ90756.1"/>
    <property type="molecule type" value="Genomic_DNA"/>
</dbReference>
<dbReference type="GO" id="GO:0016810">
    <property type="term" value="F:hydrolase activity, acting on carbon-nitrogen (but not peptide) bonds"/>
    <property type="evidence" value="ECO:0007669"/>
    <property type="project" value="InterPro"/>
</dbReference>
<sequence length="405" mass="46806">MGRKFVFFLIICLLISGCESEPEILTEIENKDALVSINYPVTEVSALDEAISSYINKVRAEFKNSDYDGKPELNISYTYKEVNDEVINVSILTEIVTDKTVSKIKTFTYNKKSEKFLTMEDIVDDLDVLDYDIKKELLSKYQDADMDYLSNVSYDFFTMDDENLTIYFNPTQLKDTNDELVYLDIPLDSLNLLIDVDREENTNTYLNFKKNTINEEDKVVALTFDDGPSKYTKDILDILKKYDACGTFFLIGNKVSFYGEVLREMLSEGNEIGNHSYDHKYLTRLSEEGVKDEISKTQDEIKRVTGYTPTLFRPTYGGYNNTLKSYIDLTFVLWDVDSRDWSVKSTEGIMSNVFKDVKSGSIILFHDNHEYSVNALPSVIKELKKQGYKFVTVSELLELKKLWER</sequence>
<dbReference type="GO" id="GO:0046872">
    <property type="term" value="F:metal ion binding"/>
    <property type="evidence" value="ECO:0007669"/>
    <property type="project" value="UniProtKB-KW"/>
</dbReference>
<proteinExistence type="predicted"/>